<dbReference type="RefSeq" id="WP_009886671.1">
    <property type="nucleotide sequence ID" value="NZ_CP015363.1"/>
</dbReference>
<gene>
    <name evidence="1" type="ORF">FAD_1535</name>
    <name evidence="2" type="ORF">HLB00_03600</name>
</gene>
<evidence type="ECO:0000313" key="2">
    <source>
        <dbReference type="EMBL" id="NOL59918.1"/>
    </source>
</evidence>
<organism evidence="1 3">
    <name type="scientific">Ferroplasma acidiphilum</name>
    <dbReference type="NCBI Taxonomy" id="74969"/>
    <lineage>
        <taxon>Archaea</taxon>
        <taxon>Methanobacteriati</taxon>
        <taxon>Thermoplasmatota</taxon>
        <taxon>Thermoplasmata</taxon>
        <taxon>Thermoplasmatales</taxon>
        <taxon>Ferroplasmaceae</taxon>
        <taxon>Ferroplasma</taxon>
    </lineage>
</organism>
<dbReference type="OrthoDB" id="216309at2157"/>
<accession>A0A1V0N5K2</accession>
<evidence type="ECO:0000313" key="1">
    <source>
        <dbReference type="EMBL" id="ARD85384.1"/>
    </source>
</evidence>
<dbReference type="Proteomes" id="UP000192050">
    <property type="component" value="Chromosome"/>
</dbReference>
<dbReference type="Proteomes" id="UP000546917">
    <property type="component" value="Unassembled WGS sequence"/>
</dbReference>
<name>A0A1V0N5K2_9ARCH</name>
<dbReference type="KEGG" id="fai:FAD_1535"/>
<dbReference type="STRING" id="74969.FAD_1535"/>
<dbReference type="SUPFAM" id="SSF75169">
    <property type="entry name" value="DsrEFH-like"/>
    <property type="match status" value="1"/>
</dbReference>
<dbReference type="InterPro" id="IPR027396">
    <property type="entry name" value="DsrEFH-like"/>
</dbReference>
<dbReference type="Pfam" id="PF02635">
    <property type="entry name" value="DsrE"/>
    <property type="match status" value="1"/>
</dbReference>
<evidence type="ECO:0000313" key="4">
    <source>
        <dbReference type="Proteomes" id="UP000546917"/>
    </source>
</evidence>
<keyword evidence="3" id="KW-1185">Reference proteome</keyword>
<reference evidence="1 3" key="1">
    <citation type="submission" date="2011-10" db="EMBL/GenBank/DDBJ databases">
        <title>Metabolic and evolutionary patterns in the extreme acidophile Ferroplasma acidiphilum.</title>
        <authorList>
            <person name="Golyshina O.V."/>
            <person name="Kozyavkin S.A."/>
            <person name="Tatusov R.L."/>
            <person name="Slesarev A.I."/>
            <person name="Golyshin P.N."/>
        </authorList>
    </citation>
    <scope>NUCLEOTIDE SEQUENCE [LARGE SCALE GENOMIC DNA]</scope>
    <source>
        <strain evidence="1">Berkeley</strain>
        <strain evidence="3">Y</strain>
    </source>
</reference>
<sequence length="115" mass="12422">MAKIFVILTKGKDDLNMVNVAANFSYNAVKNAGATVNFMFLGRGVENLLKDSNGIKPIIDLVDKMKSENIEVTYCKVSTKGLGLSEEQMLGGIEPVMGGVQTAKKIDEGFSVITF</sequence>
<dbReference type="AlphaFoldDB" id="A0A1V0N5K2"/>
<protein>
    <submittedName>
        <fullName evidence="1">Uncharacterized protein</fullName>
    </submittedName>
</protein>
<proteinExistence type="predicted"/>
<dbReference type="EMBL" id="JABGBP010000114">
    <property type="protein sequence ID" value="NOL59918.1"/>
    <property type="molecule type" value="Genomic_DNA"/>
</dbReference>
<dbReference type="GeneID" id="16024801"/>
<dbReference type="InterPro" id="IPR003787">
    <property type="entry name" value="Sulphur_relay_DsrE/F-like"/>
</dbReference>
<evidence type="ECO:0000313" key="3">
    <source>
        <dbReference type="Proteomes" id="UP000192050"/>
    </source>
</evidence>
<dbReference type="EMBL" id="CP015363">
    <property type="protein sequence ID" value="ARD85384.1"/>
    <property type="molecule type" value="Genomic_DNA"/>
</dbReference>
<reference evidence="2 4" key="2">
    <citation type="submission" date="2020-05" db="EMBL/GenBank/DDBJ databases">
        <authorList>
            <person name="Zhang R."/>
        </authorList>
    </citation>
    <scope>NUCLEOTIDE SEQUENCE [LARGE SCALE GENOMIC DNA]</scope>
    <source>
        <strain evidence="2 4">DSM 28986</strain>
    </source>
</reference>
<dbReference type="Gene3D" id="3.40.1260.10">
    <property type="entry name" value="DsrEFH-like"/>
    <property type="match status" value="1"/>
</dbReference>